<dbReference type="InterPro" id="IPR019931">
    <property type="entry name" value="LPXTG_anchor"/>
</dbReference>
<accession>A0A9W7CLH3</accession>
<keyword evidence="3" id="KW-0472">Membrane</keyword>
<gene>
    <name evidence="5" type="ORF">TrVE_jg13322</name>
</gene>
<feature type="transmembrane region" description="Helical" evidence="3">
    <location>
        <begin position="467"/>
        <end position="483"/>
    </location>
</feature>
<dbReference type="Pfam" id="PF00746">
    <property type="entry name" value="Gram_pos_anchor"/>
    <property type="match status" value="1"/>
</dbReference>
<feature type="domain" description="Gram-positive cocci surface proteins LPxTG" evidence="4">
    <location>
        <begin position="461"/>
        <end position="490"/>
    </location>
</feature>
<evidence type="ECO:0000256" key="1">
    <source>
        <dbReference type="ARBA" id="ARBA00022525"/>
    </source>
</evidence>
<evidence type="ECO:0000259" key="4">
    <source>
        <dbReference type="Pfam" id="PF00746"/>
    </source>
</evidence>
<dbReference type="AlphaFoldDB" id="A0A9W7CLH3"/>
<comment type="caution">
    <text evidence="5">The sequence shown here is derived from an EMBL/GenBank/DDBJ whole genome shotgun (WGS) entry which is preliminary data.</text>
</comment>
<dbReference type="InterPro" id="IPR021067">
    <property type="entry name" value="Glycosyltransferase"/>
</dbReference>
<dbReference type="PANTHER" id="PTHR34496:SF6">
    <property type="entry name" value="GLYCOSYLTRANSFERASE 2-LIKE DOMAIN-CONTAINING PROTEIN"/>
    <property type="match status" value="1"/>
</dbReference>
<keyword evidence="3" id="KW-0812">Transmembrane</keyword>
<evidence type="ECO:0000256" key="2">
    <source>
        <dbReference type="SAM" id="MobiDB-lite"/>
    </source>
</evidence>
<keyword evidence="1" id="KW-0964">Secreted</keyword>
<name>A0A9W7CLH3_9STRA</name>
<feature type="region of interest" description="Disordered" evidence="2">
    <location>
        <begin position="1"/>
        <end position="22"/>
    </location>
</feature>
<evidence type="ECO:0000313" key="5">
    <source>
        <dbReference type="EMBL" id="GMI08008.1"/>
    </source>
</evidence>
<dbReference type="EMBL" id="BRXX01000373">
    <property type="protein sequence ID" value="GMI08008.1"/>
    <property type="molecule type" value="Genomic_DNA"/>
</dbReference>
<dbReference type="Proteomes" id="UP001165160">
    <property type="component" value="Unassembled WGS sequence"/>
</dbReference>
<keyword evidence="6" id="KW-1185">Reference proteome</keyword>
<evidence type="ECO:0000313" key="6">
    <source>
        <dbReference type="Proteomes" id="UP001165160"/>
    </source>
</evidence>
<dbReference type="Pfam" id="PF11397">
    <property type="entry name" value="GlcNAc"/>
    <property type="match status" value="2"/>
</dbReference>
<sequence>MPPKAKGAAQAQTFLGRDKKTWGPSSIGWIDVADSECSDPSDPSTCPPPFTTTPDPEASIIHVQIASYRDRLCPRTLYNLFTEASNPSRIYVRLLLQTLPGSDLLDDADCFTQLCETYNSPTFSCTSHSSNVLTVPLSSSNSLGPTSARSKLSSLLLHDYLSPSPLLTSVTPSSFCLQIDSHMSFSPSYDISLLKTYTSTKNEYAILSTYASPLTTDWDTLEVPNLCMFTWTTTFRNWGTKACKNLSKPKLTTSWGAGVSFGRVHAEINVGVDPFLDGVFDGEEFSRVLRYFTHGYDIYTPPHVLISHDYKTHQSNPLVHTWSSKVVGKGVEGMGGVMEEVERWRGRISIKGVDRVNMLFTGEGGDVEILRKSRYGLGRVRSLEEAEEWFGLDFEGKKMLENRCGNLVWKKYEYEGRWEVGDEGGLEENLRRPIWDEEVKIERNSKGLRGQMRPVEVSYDDKENNNMIIVGLMVVVMMVGFILRRRKGKNSRLTN</sequence>
<proteinExistence type="predicted"/>
<keyword evidence="3" id="KW-1133">Transmembrane helix</keyword>
<dbReference type="PANTHER" id="PTHR34496">
    <property type="entry name" value="GLCNAC TRANSFERASE-RELATED"/>
    <property type="match status" value="1"/>
</dbReference>
<protein>
    <recommendedName>
        <fullName evidence="4">Gram-positive cocci surface proteins LPxTG domain-containing protein</fullName>
    </recommendedName>
</protein>
<evidence type="ECO:0000256" key="3">
    <source>
        <dbReference type="SAM" id="Phobius"/>
    </source>
</evidence>
<reference evidence="6" key="1">
    <citation type="journal article" date="2023" name="Commun. Biol.">
        <title>Genome analysis of Parmales, the sister group of diatoms, reveals the evolutionary specialization of diatoms from phago-mixotrophs to photoautotrophs.</title>
        <authorList>
            <person name="Ban H."/>
            <person name="Sato S."/>
            <person name="Yoshikawa S."/>
            <person name="Yamada K."/>
            <person name="Nakamura Y."/>
            <person name="Ichinomiya M."/>
            <person name="Sato N."/>
            <person name="Blanc-Mathieu R."/>
            <person name="Endo H."/>
            <person name="Kuwata A."/>
            <person name="Ogata H."/>
        </authorList>
    </citation>
    <scope>NUCLEOTIDE SEQUENCE [LARGE SCALE GENOMIC DNA]</scope>
    <source>
        <strain evidence="6">NIES 3699</strain>
    </source>
</reference>
<organism evidence="5 6">
    <name type="scientific">Triparma verrucosa</name>
    <dbReference type="NCBI Taxonomy" id="1606542"/>
    <lineage>
        <taxon>Eukaryota</taxon>
        <taxon>Sar</taxon>
        <taxon>Stramenopiles</taxon>
        <taxon>Ochrophyta</taxon>
        <taxon>Bolidophyceae</taxon>
        <taxon>Parmales</taxon>
        <taxon>Triparmaceae</taxon>
        <taxon>Triparma</taxon>
    </lineage>
</organism>